<evidence type="ECO:0000313" key="2">
    <source>
        <dbReference type="Proteomes" id="UP000828390"/>
    </source>
</evidence>
<evidence type="ECO:0000313" key="1">
    <source>
        <dbReference type="EMBL" id="KAH3856723.1"/>
    </source>
</evidence>
<dbReference type="AlphaFoldDB" id="A0A9D4R749"/>
<protein>
    <submittedName>
        <fullName evidence="1">Uncharacterized protein</fullName>
    </submittedName>
</protein>
<name>A0A9D4R749_DREPO</name>
<proteinExistence type="predicted"/>
<reference evidence="1" key="2">
    <citation type="submission" date="2020-11" db="EMBL/GenBank/DDBJ databases">
        <authorList>
            <person name="McCartney M.A."/>
            <person name="Auch B."/>
            <person name="Kono T."/>
            <person name="Mallez S."/>
            <person name="Becker A."/>
            <person name="Gohl D.M."/>
            <person name="Silverstein K.A.T."/>
            <person name="Koren S."/>
            <person name="Bechman K.B."/>
            <person name="Herman A."/>
            <person name="Abrahante J.E."/>
            <person name="Garbe J."/>
        </authorList>
    </citation>
    <scope>NUCLEOTIDE SEQUENCE</scope>
    <source>
        <strain evidence="1">Duluth1</strain>
        <tissue evidence="1">Whole animal</tissue>
    </source>
</reference>
<keyword evidence="2" id="KW-1185">Reference proteome</keyword>
<accession>A0A9D4R749</accession>
<gene>
    <name evidence="1" type="ORF">DPMN_099316</name>
</gene>
<comment type="caution">
    <text evidence="1">The sequence shown here is derived from an EMBL/GenBank/DDBJ whole genome shotgun (WGS) entry which is preliminary data.</text>
</comment>
<dbReference type="EMBL" id="JAIWYP010000003">
    <property type="protein sequence ID" value="KAH3856723.1"/>
    <property type="molecule type" value="Genomic_DNA"/>
</dbReference>
<reference evidence="1" key="1">
    <citation type="journal article" date="2019" name="bioRxiv">
        <title>The Genome of the Zebra Mussel, Dreissena polymorpha: A Resource for Invasive Species Research.</title>
        <authorList>
            <person name="McCartney M.A."/>
            <person name="Auch B."/>
            <person name="Kono T."/>
            <person name="Mallez S."/>
            <person name="Zhang Y."/>
            <person name="Obille A."/>
            <person name="Becker A."/>
            <person name="Abrahante J.E."/>
            <person name="Garbe J."/>
            <person name="Badalamenti J.P."/>
            <person name="Herman A."/>
            <person name="Mangelson H."/>
            <person name="Liachko I."/>
            <person name="Sullivan S."/>
            <person name="Sone E.D."/>
            <person name="Koren S."/>
            <person name="Silverstein K.A.T."/>
            <person name="Beckman K.B."/>
            <person name="Gohl D.M."/>
        </authorList>
    </citation>
    <scope>NUCLEOTIDE SEQUENCE</scope>
    <source>
        <strain evidence="1">Duluth1</strain>
        <tissue evidence="1">Whole animal</tissue>
    </source>
</reference>
<sequence length="55" mass="6522">MRMQLGLHNHQQKSLQQRSRWCCSMPVNDCVLCAHGDVLRESLQYKNIREIMYTA</sequence>
<organism evidence="1 2">
    <name type="scientific">Dreissena polymorpha</name>
    <name type="common">Zebra mussel</name>
    <name type="synonym">Mytilus polymorpha</name>
    <dbReference type="NCBI Taxonomy" id="45954"/>
    <lineage>
        <taxon>Eukaryota</taxon>
        <taxon>Metazoa</taxon>
        <taxon>Spiralia</taxon>
        <taxon>Lophotrochozoa</taxon>
        <taxon>Mollusca</taxon>
        <taxon>Bivalvia</taxon>
        <taxon>Autobranchia</taxon>
        <taxon>Heteroconchia</taxon>
        <taxon>Euheterodonta</taxon>
        <taxon>Imparidentia</taxon>
        <taxon>Neoheterodontei</taxon>
        <taxon>Myida</taxon>
        <taxon>Dreissenoidea</taxon>
        <taxon>Dreissenidae</taxon>
        <taxon>Dreissena</taxon>
    </lineage>
</organism>
<dbReference type="Proteomes" id="UP000828390">
    <property type="component" value="Unassembled WGS sequence"/>
</dbReference>